<evidence type="ECO:0000313" key="3">
    <source>
        <dbReference type="Proteomes" id="UP001202052"/>
    </source>
</evidence>
<dbReference type="InterPro" id="IPR001574">
    <property type="entry name" value="Ribosome_inactivat_prot"/>
</dbReference>
<dbReference type="SUPFAM" id="SSF56371">
    <property type="entry name" value="Ribosome inactivating proteins (RIP)"/>
    <property type="match status" value="1"/>
</dbReference>
<dbReference type="Proteomes" id="UP001202052">
    <property type="component" value="Unassembled WGS sequence"/>
</dbReference>
<comment type="caution">
    <text evidence="2">The sequence shown here is derived from an EMBL/GenBank/DDBJ whole genome shotgun (WGS) entry which is preliminary data.</text>
</comment>
<gene>
    <name evidence="2" type="ORF">M4438_36855</name>
</gene>
<sequence length="277" mass="30914">MLKRLLSILLSLSISLGLVTLLSGTASATNYQIIDWHVSRITDGGREHERRYYNLIADIHRYTYGLPTHYDGLTQTTTEQGRLIQVRVLDTDDRHLVSVYLWADNLYVAGFYAPATNRHFSFNDRPAQFMNALGINSVGLVGSGNYGDLAGGNDRHALVLGPETMYHAMQVLGRANGDNDEVEHALVVAIQVFSEAARFSPILDRVRDNIENWHRTPLGNDYAGLENQWGAISRFAYNIRQNPNASIRILNQVITSLVGLAQVLHFVELHGSEARLG</sequence>
<protein>
    <submittedName>
        <fullName evidence="2">Ribosome-inactivating family protein</fullName>
    </submittedName>
</protein>
<dbReference type="InterPro" id="IPR016138">
    <property type="entry name" value="Ribosome_inactivat_prot_sub1"/>
</dbReference>
<reference evidence="2 3" key="1">
    <citation type="submission" date="2022-05" db="EMBL/GenBank/DDBJ databases">
        <title>Genome Resource of Streptomyces lavenduligriseus GA1-1, a Strain with Broad-Spectrum Antifungal Activity against Phytopathogenic Fungi.</title>
        <authorList>
            <person name="Qi D."/>
        </authorList>
    </citation>
    <scope>NUCLEOTIDE SEQUENCE [LARGE SCALE GENOMIC DNA]</scope>
    <source>
        <strain evidence="2 3">GA1-1</strain>
    </source>
</reference>
<feature type="signal peptide" evidence="1">
    <location>
        <begin position="1"/>
        <end position="28"/>
    </location>
</feature>
<dbReference type="EMBL" id="JAMCCK010000114">
    <property type="protein sequence ID" value="MCL3998999.1"/>
    <property type="molecule type" value="Genomic_DNA"/>
</dbReference>
<dbReference type="PANTHER" id="PTHR33453">
    <property type="match status" value="1"/>
</dbReference>
<dbReference type="Pfam" id="PF00161">
    <property type="entry name" value="RIP"/>
    <property type="match status" value="1"/>
</dbReference>
<proteinExistence type="predicted"/>
<dbReference type="PANTHER" id="PTHR33453:SF34">
    <property type="entry name" value="RIBOSOME-INACTIVATING PROTEIN"/>
    <property type="match status" value="1"/>
</dbReference>
<name>A0ABT0P5J7_9ACTN</name>
<evidence type="ECO:0000256" key="1">
    <source>
        <dbReference type="SAM" id="SignalP"/>
    </source>
</evidence>
<feature type="chain" id="PRO_5047410631" evidence="1">
    <location>
        <begin position="29"/>
        <end position="277"/>
    </location>
</feature>
<organism evidence="2 3">
    <name type="scientific">Streptomyces lavenduligriseus</name>
    <dbReference type="NCBI Taxonomy" id="67315"/>
    <lineage>
        <taxon>Bacteria</taxon>
        <taxon>Bacillati</taxon>
        <taxon>Actinomycetota</taxon>
        <taxon>Actinomycetes</taxon>
        <taxon>Kitasatosporales</taxon>
        <taxon>Streptomycetaceae</taxon>
        <taxon>Streptomyces</taxon>
    </lineage>
</organism>
<dbReference type="InterPro" id="IPR017989">
    <property type="entry name" value="Ribosome_inactivat_1/2"/>
</dbReference>
<dbReference type="InterPro" id="IPR036041">
    <property type="entry name" value="Ribosome-inact_prot_sf"/>
</dbReference>
<keyword evidence="3" id="KW-1185">Reference proteome</keyword>
<evidence type="ECO:0000313" key="2">
    <source>
        <dbReference type="EMBL" id="MCL3998999.1"/>
    </source>
</evidence>
<accession>A0ABT0P5J7</accession>
<keyword evidence="1" id="KW-0732">Signal</keyword>
<dbReference type="Gene3D" id="3.40.420.10">
    <property type="entry name" value="Ricin (A subunit), domain 1"/>
    <property type="match status" value="1"/>
</dbReference>
<dbReference type="PRINTS" id="PR00396">
    <property type="entry name" value="SHIGARICIN"/>
</dbReference>
<dbReference type="RefSeq" id="WP_249493535.1">
    <property type="nucleotide sequence ID" value="NZ_JAMCCK010000114.1"/>
</dbReference>